<proteinExistence type="inferred from homology"/>
<comment type="catalytic activity">
    <reaction evidence="8">
        <text>oxaloacetate + H(+) = pyruvate + CO2</text>
        <dbReference type="Rhea" id="RHEA:15641"/>
        <dbReference type="ChEBI" id="CHEBI:15361"/>
        <dbReference type="ChEBI" id="CHEBI:15378"/>
        <dbReference type="ChEBI" id="CHEBI:16452"/>
        <dbReference type="ChEBI" id="CHEBI:16526"/>
        <dbReference type="EC" id="1.1.1.40"/>
    </reaction>
</comment>
<evidence type="ECO:0000256" key="13">
    <source>
        <dbReference type="RuleBase" id="RU003426"/>
    </source>
</evidence>
<dbReference type="PROSITE" id="PS00331">
    <property type="entry name" value="MALIC_ENZYMES"/>
    <property type="match status" value="1"/>
</dbReference>
<dbReference type="AlphaFoldDB" id="A0AAF1BCG5"/>
<evidence type="ECO:0000256" key="10">
    <source>
        <dbReference type="PIRSR" id="PIRSR000106-1"/>
    </source>
</evidence>
<dbReference type="GO" id="GO:0004473">
    <property type="term" value="F:malate dehydrogenase (decarboxylating) (NADP+) activity"/>
    <property type="evidence" value="ECO:0007669"/>
    <property type="project" value="UniProtKB-EC"/>
</dbReference>
<dbReference type="InterPro" id="IPR037062">
    <property type="entry name" value="Malic_N_dom_sf"/>
</dbReference>
<dbReference type="GO" id="GO:0046872">
    <property type="term" value="F:metal ion binding"/>
    <property type="evidence" value="ECO:0007669"/>
    <property type="project" value="UniProtKB-KW"/>
</dbReference>
<dbReference type="CDD" id="cd05312">
    <property type="entry name" value="NAD_bind_1_malic_enz"/>
    <property type="match status" value="1"/>
</dbReference>
<dbReference type="SUPFAM" id="SSF51735">
    <property type="entry name" value="NAD(P)-binding Rossmann-fold domains"/>
    <property type="match status" value="1"/>
</dbReference>
<comment type="cofactor">
    <cofactor evidence="12">
        <name>Mg(2+)</name>
        <dbReference type="ChEBI" id="CHEBI:18420"/>
    </cofactor>
    <cofactor evidence="12">
        <name>Mn(2+)</name>
        <dbReference type="ChEBI" id="CHEBI:29035"/>
    </cofactor>
    <text evidence="12">Divalent metal cations. Prefers magnesium or manganese.</text>
</comment>
<dbReference type="KEGG" id="dcr:108199556"/>
<feature type="binding site" evidence="12">
    <location>
        <position position="262"/>
    </location>
    <ligand>
        <name>a divalent metal cation</name>
        <dbReference type="ChEBI" id="CHEBI:60240"/>
    </ligand>
</feature>
<dbReference type="GO" id="GO:0006108">
    <property type="term" value="P:malate metabolic process"/>
    <property type="evidence" value="ECO:0007669"/>
    <property type="project" value="TreeGrafter"/>
</dbReference>
<protein>
    <recommendedName>
        <fullName evidence="13">Malic enzyme</fullName>
    </recommendedName>
</protein>
<keyword evidence="6" id="KW-0520">NAD</keyword>
<evidence type="ECO:0000256" key="6">
    <source>
        <dbReference type="ARBA" id="ARBA00023027"/>
    </source>
</evidence>
<dbReference type="FunFam" id="3.40.50.10380:FF:000002">
    <property type="entry name" value="Malic enzyme"/>
    <property type="match status" value="1"/>
</dbReference>
<feature type="domain" description="Malic enzyme N-terminal" evidence="15">
    <location>
        <begin position="95"/>
        <end position="276"/>
    </location>
</feature>
<evidence type="ECO:0000256" key="12">
    <source>
        <dbReference type="PIRSR" id="PIRSR000106-3"/>
    </source>
</evidence>
<dbReference type="FunFam" id="3.40.50.720:FF:000067">
    <property type="entry name" value="Malic enzyme"/>
    <property type="match status" value="1"/>
</dbReference>
<keyword evidence="5 13" id="KW-0560">Oxidoreductase</keyword>
<comment type="similarity">
    <text evidence="2 13">Belongs to the malic enzymes family.</text>
</comment>
<evidence type="ECO:0000256" key="4">
    <source>
        <dbReference type="ARBA" id="ARBA00022857"/>
    </source>
</evidence>
<dbReference type="InterPro" id="IPR036291">
    <property type="entry name" value="NAD(P)-bd_dom_sf"/>
</dbReference>
<evidence type="ECO:0000256" key="11">
    <source>
        <dbReference type="PIRSR" id="PIRSR000106-2"/>
    </source>
</evidence>
<feature type="binding site" evidence="12">
    <location>
        <position position="261"/>
    </location>
    <ligand>
        <name>a divalent metal cation</name>
        <dbReference type="ChEBI" id="CHEBI:60240"/>
    </ligand>
</feature>
<reference evidence="16" key="1">
    <citation type="journal article" date="2016" name="Nat. Genet.">
        <title>A high-quality carrot genome assembly provides new insights into carotenoid accumulation and asterid genome evolution.</title>
        <authorList>
            <person name="Iorizzo M."/>
            <person name="Ellison S."/>
            <person name="Senalik D."/>
            <person name="Zeng P."/>
            <person name="Satapoomin P."/>
            <person name="Huang J."/>
            <person name="Bowman M."/>
            <person name="Iovene M."/>
            <person name="Sanseverino W."/>
            <person name="Cavagnaro P."/>
            <person name="Yildiz M."/>
            <person name="Macko-Podgorni A."/>
            <person name="Moranska E."/>
            <person name="Grzebelus E."/>
            <person name="Grzebelus D."/>
            <person name="Ashrafi H."/>
            <person name="Zheng Z."/>
            <person name="Cheng S."/>
            <person name="Spooner D."/>
            <person name="Van Deynze A."/>
            <person name="Simon P."/>
        </authorList>
    </citation>
    <scope>NUCLEOTIDE SEQUENCE</scope>
    <source>
        <tissue evidence="16">Leaf</tissue>
    </source>
</reference>
<accession>A0AAF1BCG5</accession>
<evidence type="ECO:0000313" key="16">
    <source>
        <dbReference type="EMBL" id="WOH11181.1"/>
    </source>
</evidence>
<feature type="binding site" evidence="11">
    <location>
        <position position="470"/>
    </location>
    <ligand>
        <name>(S)-malate</name>
        <dbReference type="ChEBI" id="CHEBI:15589"/>
    </ligand>
</feature>
<dbReference type="EMBL" id="CP093350">
    <property type="protein sequence ID" value="WOH11181.1"/>
    <property type="molecule type" value="Genomic_DNA"/>
</dbReference>
<evidence type="ECO:0000256" key="3">
    <source>
        <dbReference type="ARBA" id="ARBA00022723"/>
    </source>
</evidence>
<dbReference type="SUPFAM" id="SSF53223">
    <property type="entry name" value="Aminoacid dehydrogenase-like, N-terminal domain"/>
    <property type="match status" value="1"/>
</dbReference>
<dbReference type="GO" id="GO:0051287">
    <property type="term" value="F:NAD binding"/>
    <property type="evidence" value="ECO:0007669"/>
    <property type="project" value="InterPro"/>
</dbReference>
<evidence type="ECO:0000256" key="9">
    <source>
        <dbReference type="ARBA" id="ARBA00053970"/>
    </source>
</evidence>
<dbReference type="PIRSF" id="PIRSF000106">
    <property type="entry name" value="ME"/>
    <property type="match status" value="1"/>
</dbReference>
<evidence type="ECO:0000256" key="1">
    <source>
        <dbReference type="ARBA" id="ARBA00001936"/>
    </source>
</evidence>
<dbReference type="PRINTS" id="PR00072">
    <property type="entry name" value="MALOXRDTASE"/>
</dbReference>
<keyword evidence="3 12" id="KW-0479">Metal-binding</keyword>
<dbReference type="InterPro" id="IPR015884">
    <property type="entry name" value="Malic_enzyme_CS"/>
</dbReference>
<evidence type="ECO:0000256" key="5">
    <source>
        <dbReference type="ARBA" id="ARBA00023002"/>
    </source>
</evidence>
<dbReference type="Pfam" id="PF03949">
    <property type="entry name" value="Malic_M"/>
    <property type="match status" value="1"/>
</dbReference>
<dbReference type="Gene3D" id="3.40.50.10380">
    <property type="entry name" value="Malic enzyme, N-terminal domain"/>
    <property type="match status" value="1"/>
</dbReference>
<dbReference type="InterPro" id="IPR012301">
    <property type="entry name" value="Malic_N_dom"/>
</dbReference>
<dbReference type="InterPro" id="IPR001891">
    <property type="entry name" value="Malic_OxRdtase"/>
</dbReference>
<sequence length="570" mass="63157">MATGGAQDVYGEDCASEDQLVTPWTISVASGYTLLRDPHHNKGLAFTEKERDSHYLRGLLPPAIISQQQQEKKLMQNLRSYDVPLHRYMAMMELQERNERLFYKLLIDNVEELLPVVYTPTVGEACQKYGSIFRRPQGLYISLKEKGKILEVLKNWPEKNIQVIVVTDGERILGLGDLGCQGMGIPVGKLALYTALGGVRPSACLPITIDVGTNNQSLLDNEFYIGLKQRRATGKEYADLLEEFMTAVKQNYGEKVLVQFEDFANHNAFELLSRYSTTHLVFNDDIQGTASVVLSGIVSSLKLIGGTLADHTFLFLGAGEAGTGIAELIALEMSKQTKIPLEETRKKIWLVDSKGLIVSHRKESLQHFKKPWAHEHEPCTTLIDAVKAIKPTVLIGTSGQGKTFTKEVVEAMASFNKKPLIMALSNPTSQAECTAEEAYTWSEGRAVFASGSPFDPVKYNDKLYIPGQANNAYIFPGLGLGLVMSGAIRMHDEMLLAASEALACQVTQEHYDKGMTFPPFSNIRTISANIAAKVAAKVYDLGLATRLPRPDDLVKFAEGCMYSPNYRIYR</sequence>
<evidence type="ECO:0000256" key="2">
    <source>
        <dbReference type="ARBA" id="ARBA00008785"/>
    </source>
</evidence>
<evidence type="ECO:0000259" key="15">
    <source>
        <dbReference type="SMART" id="SM01274"/>
    </source>
</evidence>
<evidence type="ECO:0000256" key="8">
    <source>
        <dbReference type="ARBA" id="ARBA00051384"/>
    </source>
</evidence>
<evidence type="ECO:0000313" key="17">
    <source>
        <dbReference type="Proteomes" id="UP000077755"/>
    </source>
</evidence>
<dbReference type="SMART" id="SM01274">
    <property type="entry name" value="malic"/>
    <property type="match status" value="1"/>
</dbReference>
<comment type="catalytic activity">
    <reaction evidence="7">
        <text>(S)-malate + NADP(+) = pyruvate + CO2 + NADPH</text>
        <dbReference type="Rhea" id="RHEA:18253"/>
        <dbReference type="ChEBI" id="CHEBI:15361"/>
        <dbReference type="ChEBI" id="CHEBI:15589"/>
        <dbReference type="ChEBI" id="CHEBI:16526"/>
        <dbReference type="ChEBI" id="CHEBI:57783"/>
        <dbReference type="ChEBI" id="CHEBI:58349"/>
        <dbReference type="EC" id="1.1.1.40"/>
    </reaction>
</comment>
<feature type="binding site" evidence="11">
    <location>
        <position position="426"/>
    </location>
    <ligand>
        <name>(S)-malate</name>
        <dbReference type="ChEBI" id="CHEBI:15589"/>
    </ligand>
</feature>
<dbReference type="Pfam" id="PF00390">
    <property type="entry name" value="malic"/>
    <property type="match status" value="1"/>
</dbReference>
<gene>
    <name evidence="16" type="ORF">DCAR_0830661</name>
</gene>
<feature type="active site" description="Proton donor" evidence="10">
    <location>
        <position position="118"/>
    </location>
</feature>
<dbReference type="Gene3D" id="3.40.50.720">
    <property type="entry name" value="NAD(P)-binding Rossmann-like Domain"/>
    <property type="match status" value="1"/>
</dbReference>
<dbReference type="NCBIfam" id="NF010052">
    <property type="entry name" value="PRK13529.1"/>
    <property type="match status" value="1"/>
</dbReference>
<organism evidence="16 17">
    <name type="scientific">Daucus carota subsp. sativus</name>
    <name type="common">Carrot</name>
    <dbReference type="NCBI Taxonomy" id="79200"/>
    <lineage>
        <taxon>Eukaryota</taxon>
        <taxon>Viridiplantae</taxon>
        <taxon>Streptophyta</taxon>
        <taxon>Embryophyta</taxon>
        <taxon>Tracheophyta</taxon>
        <taxon>Spermatophyta</taxon>
        <taxon>Magnoliopsida</taxon>
        <taxon>eudicotyledons</taxon>
        <taxon>Gunneridae</taxon>
        <taxon>Pentapetalae</taxon>
        <taxon>asterids</taxon>
        <taxon>campanulids</taxon>
        <taxon>Apiales</taxon>
        <taxon>Apiaceae</taxon>
        <taxon>Apioideae</taxon>
        <taxon>Scandiceae</taxon>
        <taxon>Daucinae</taxon>
        <taxon>Daucus</taxon>
        <taxon>Daucus sect. Daucus</taxon>
    </lineage>
</organism>
<comment type="cofactor">
    <cofactor evidence="1">
        <name>Mn(2+)</name>
        <dbReference type="ChEBI" id="CHEBI:29035"/>
    </cofactor>
</comment>
<feature type="binding site" evidence="11">
    <location>
        <position position="171"/>
    </location>
    <ligand>
        <name>(S)-malate</name>
        <dbReference type="ChEBI" id="CHEBI:15589"/>
    </ligand>
</feature>
<dbReference type="PANTHER" id="PTHR23406">
    <property type="entry name" value="MALIC ENZYME-RELATED"/>
    <property type="match status" value="1"/>
</dbReference>
<dbReference type="GO" id="GO:0009507">
    <property type="term" value="C:chloroplast"/>
    <property type="evidence" value="ECO:0007669"/>
    <property type="project" value="TreeGrafter"/>
</dbReference>
<keyword evidence="4" id="KW-0521">NADP</keyword>
<keyword evidence="17" id="KW-1185">Reference proteome</keyword>
<dbReference type="InterPro" id="IPR012302">
    <property type="entry name" value="Malic_NAD-bd"/>
</dbReference>
<feature type="domain" description="Malic enzyme NAD-binding" evidence="14">
    <location>
        <begin position="286"/>
        <end position="539"/>
    </location>
</feature>
<dbReference type="InterPro" id="IPR046346">
    <property type="entry name" value="Aminoacid_DH-like_N_sf"/>
</dbReference>
<evidence type="ECO:0000256" key="7">
    <source>
        <dbReference type="ARBA" id="ARBA00050924"/>
    </source>
</evidence>
<dbReference type="Proteomes" id="UP000077755">
    <property type="component" value="Chromosome 8"/>
</dbReference>
<reference evidence="16" key="2">
    <citation type="submission" date="2022-03" db="EMBL/GenBank/DDBJ databases">
        <title>Draft title - Genomic analysis of global carrot germplasm unveils the trajectory of domestication and the origin of high carotenoid orange carrot.</title>
        <authorList>
            <person name="Iorizzo M."/>
            <person name="Ellison S."/>
            <person name="Senalik D."/>
            <person name="Macko-Podgorni A."/>
            <person name="Grzebelus D."/>
            <person name="Bostan H."/>
            <person name="Rolling W."/>
            <person name="Curaba J."/>
            <person name="Simon P."/>
        </authorList>
    </citation>
    <scope>NUCLEOTIDE SEQUENCE</scope>
    <source>
        <tissue evidence="16">Leaf</tissue>
    </source>
</reference>
<feature type="binding site" evidence="12">
    <location>
        <position position="285"/>
    </location>
    <ligand>
        <name>a divalent metal cation</name>
        <dbReference type="ChEBI" id="CHEBI:60240"/>
    </ligand>
</feature>
<dbReference type="PANTHER" id="PTHR23406:SF89">
    <property type="entry name" value="NADP-DEPENDENT MALIC ENZYME 1"/>
    <property type="match status" value="1"/>
</dbReference>
<comment type="function">
    <text evidence="9">The chloroplastic ME isoform decarboxylates malate shuttled from neighboring mesophyll cells. The CO(2) released is then refixed by ribulose-bisphosphate carboxylase. This pathway eliminates the photorespiratory loss of CO(2) that occurs in most plants.</text>
</comment>
<name>A0AAF1BCG5_DAUCS</name>
<dbReference type="SMART" id="SM00919">
    <property type="entry name" value="Malic_M"/>
    <property type="match status" value="1"/>
</dbReference>
<feature type="active site" description="Proton acceptor" evidence="10">
    <location>
        <position position="189"/>
    </location>
</feature>
<evidence type="ECO:0000259" key="14">
    <source>
        <dbReference type="SMART" id="SM00919"/>
    </source>
</evidence>